<dbReference type="SUPFAM" id="SSF55073">
    <property type="entry name" value="Nucleotide cyclase"/>
    <property type="match status" value="1"/>
</dbReference>
<proteinExistence type="predicted"/>
<accession>A0A1C2EB77</accession>
<evidence type="ECO:0000259" key="3">
    <source>
        <dbReference type="PROSITE" id="PS50887"/>
    </source>
</evidence>
<keyword evidence="5" id="KW-1185">Reference proteome</keyword>
<dbReference type="InterPro" id="IPR029787">
    <property type="entry name" value="Nucleotide_cyclase"/>
</dbReference>
<dbReference type="GO" id="GO:0005886">
    <property type="term" value="C:plasma membrane"/>
    <property type="evidence" value="ECO:0007669"/>
    <property type="project" value="TreeGrafter"/>
</dbReference>
<dbReference type="InterPro" id="IPR050469">
    <property type="entry name" value="Diguanylate_Cyclase"/>
</dbReference>
<evidence type="ECO:0000256" key="1">
    <source>
        <dbReference type="ARBA" id="ARBA00012528"/>
    </source>
</evidence>
<reference evidence="4 5" key="1">
    <citation type="submission" date="2016-08" db="EMBL/GenBank/DDBJ databases">
        <title>Whole genome sequence of Mesorhizobium sp. strain UASWS1009 isolated from industrial sewage.</title>
        <authorList>
            <person name="Crovadore J."/>
            <person name="Calmin G."/>
            <person name="Chablais R."/>
            <person name="Cochard B."/>
            <person name="Lefort F."/>
        </authorList>
    </citation>
    <scope>NUCLEOTIDE SEQUENCE [LARGE SCALE GENOMIC DNA]</scope>
    <source>
        <strain evidence="4 5">UASWS1009</strain>
    </source>
</reference>
<dbReference type="GO" id="GO:0043709">
    <property type="term" value="P:cell adhesion involved in single-species biofilm formation"/>
    <property type="evidence" value="ECO:0007669"/>
    <property type="project" value="TreeGrafter"/>
</dbReference>
<comment type="caution">
    <text evidence="4">The sequence shown here is derived from an EMBL/GenBank/DDBJ whole genome shotgun (WGS) entry which is preliminary data.</text>
</comment>
<dbReference type="GO" id="GO:0052621">
    <property type="term" value="F:diguanylate cyclase activity"/>
    <property type="evidence" value="ECO:0007669"/>
    <property type="project" value="UniProtKB-EC"/>
</dbReference>
<dbReference type="GO" id="GO:1902201">
    <property type="term" value="P:negative regulation of bacterial-type flagellum-dependent cell motility"/>
    <property type="evidence" value="ECO:0007669"/>
    <property type="project" value="TreeGrafter"/>
</dbReference>
<dbReference type="EC" id="2.7.7.65" evidence="1"/>
<dbReference type="CDD" id="cd01949">
    <property type="entry name" value="GGDEF"/>
    <property type="match status" value="1"/>
</dbReference>
<evidence type="ECO:0000256" key="2">
    <source>
        <dbReference type="ARBA" id="ARBA00034247"/>
    </source>
</evidence>
<sequence>MDDVFLKLSEIQERSGAFIALYDGSDCLRFANRAFREAYFIEPDETPLWADLMRRNFAAARGTVIRTHAFEEWLVSTQSRRGKVGFRAFETDLADGRWLWMTETVDDNGWMLCIASDITSIRAAERKVRQDRDFAMKVAQTDELTGVANRRFVLARAEDVIAKAAALSKSVGCLAILDLDNFKYINDRFGHAAGDIVLRDFARKIHGQVRRLDSFGRIGGEEFALVLPATRLEEAELIVGRMLLQVRQSRPLRGNAEFTYTFSAGISEVRGNDTLDTLYERADKALYCAKLGGRDRIQVEKPTEGEPAAVG</sequence>
<name>A0A1C2EB77_9HYPH</name>
<dbReference type="STRING" id="1566387.QV13_02825"/>
<dbReference type="OrthoDB" id="9812260at2"/>
<evidence type="ECO:0000313" key="4">
    <source>
        <dbReference type="EMBL" id="OCX24209.1"/>
    </source>
</evidence>
<dbReference type="AlphaFoldDB" id="A0A1C2EB77"/>
<evidence type="ECO:0000313" key="5">
    <source>
        <dbReference type="Proteomes" id="UP000094412"/>
    </source>
</evidence>
<dbReference type="NCBIfam" id="TIGR00254">
    <property type="entry name" value="GGDEF"/>
    <property type="match status" value="1"/>
</dbReference>
<dbReference type="PANTHER" id="PTHR45138:SF9">
    <property type="entry name" value="DIGUANYLATE CYCLASE DGCM-RELATED"/>
    <property type="match status" value="1"/>
</dbReference>
<protein>
    <recommendedName>
        <fullName evidence="1">diguanylate cyclase</fullName>
        <ecNumber evidence="1">2.7.7.65</ecNumber>
    </recommendedName>
</protein>
<dbReference type="FunFam" id="3.30.70.270:FF:000001">
    <property type="entry name" value="Diguanylate cyclase domain protein"/>
    <property type="match status" value="1"/>
</dbReference>
<gene>
    <name evidence="4" type="ORF">QV13_02825</name>
</gene>
<dbReference type="Pfam" id="PF00990">
    <property type="entry name" value="GGDEF"/>
    <property type="match status" value="1"/>
</dbReference>
<comment type="catalytic activity">
    <reaction evidence="2">
        <text>2 GTP = 3',3'-c-di-GMP + 2 diphosphate</text>
        <dbReference type="Rhea" id="RHEA:24898"/>
        <dbReference type="ChEBI" id="CHEBI:33019"/>
        <dbReference type="ChEBI" id="CHEBI:37565"/>
        <dbReference type="ChEBI" id="CHEBI:58805"/>
        <dbReference type="EC" id="2.7.7.65"/>
    </reaction>
</comment>
<dbReference type="PROSITE" id="PS50887">
    <property type="entry name" value="GGDEF"/>
    <property type="match status" value="1"/>
</dbReference>
<dbReference type="PANTHER" id="PTHR45138">
    <property type="entry name" value="REGULATORY COMPONENTS OF SENSORY TRANSDUCTION SYSTEM"/>
    <property type="match status" value="1"/>
</dbReference>
<dbReference type="EMBL" id="MDEO01000022">
    <property type="protein sequence ID" value="OCX24209.1"/>
    <property type="molecule type" value="Genomic_DNA"/>
</dbReference>
<organism evidence="4 5">
    <name type="scientific">Mesorhizobium hungaricum</name>
    <dbReference type="NCBI Taxonomy" id="1566387"/>
    <lineage>
        <taxon>Bacteria</taxon>
        <taxon>Pseudomonadati</taxon>
        <taxon>Pseudomonadota</taxon>
        <taxon>Alphaproteobacteria</taxon>
        <taxon>Hyphomicrobiales</taxon>
        <taxon>Phyllobacteriaceae</taxon>
        <taxon>Mesorhizobium</taxon>
    </lineage>
</organism>
<dbReference type="RefSeq" id="WP_024926216.1">
    <property type="nucleotide sequence ID" value="NZ_MDEO01000022.1"/>
</dbReference>
<dbReference type="Gene3D" id="3.30.70.270">
    <property type="match status" value="1"/>
</dbReference>
<feature type="domain" description="GGDEF" evidence="3">
    <location>
        <begin position="170"/>
        <end position="302"/>
    </location>
</feature>
<dbReference type="InterPro" id="IPR043128">
    <property type="entry name" value="Rev_trsase/Diguanyl_cyclase"/>
</dbReference>
<dbReference type="Proteomes" id="UP000094412">
    <property type="component" value="Unassembled WGS sequence"/>
</dbReference>
<dbReference type="InterPro" id="IPR000160">
    <property type="entry name" value="GGDEF_dom"/>
</dbReference>
<dbReference type="SMART" id="SM00267">
    <property type="entry name" value="GGDEF"/>
    <property type="match status" value="1"/>
</dbReference>